<evidence type="ECO:0000313" key="1">
    <source>
        <dbReference type="EMBL" id="ATD66706.1"/>
    </source>
</evidence>
<dbReference type="EMBL" id="CP023406">
    <property type="protein sequence ID" value="ATD66706.1"/>
    <property type="molecule type" value="Genomic_DNA"/>
</dbReference>
<dbReference type="KEGG" id="lum:CNR27_03965"/>
<proteinExistence type="predicted"/>
<evidence type="ECO:0008006" key="3">
    <source>
        <dbReference type="Google" id="ProtNLM"/>
    </source>
</evidence>
<accession>A0A290XCN2</accession>
<evidence type="ECO:0000313" key="2">
    <source>
        <dbReference type="Proteomes" id="UP000218968"/>
    </source>
</evidence>
<dbReference type="RefSeq" id="WP_096297033.1">
    <property type="nucleotide sequence ID" value="NZ_CP023406.1"/>
</dbReference>
<name>A0A290XCN2_9GAMM</name>
<protein>
    <recommendedName>
        <fullName evidence="3">GAF domain-containing protein</fullName>
    </recommendedName>
</protein>
<dbReference type="OrthoDB" id="8807260at2"/>
<gene>
    <name evidence="1" type="ORF">CNR27_03965</name>
</gene>
<dbReference type="Proteomes" id="UP000218968">
    <property type="component" value="Chromosome"/>
</dbReference>
<reference evidence="2" key="1">
    <citation type="submission" date="2017-09" db="EMBL/GenBank/DDBJ databases">
        <title>Luteimonas liuhanmingii sp.nov., isolated from the intestinal contents of Tibetan Plateau Pika in Yushu, Qinghai Province, China.</title>
        <authorList>
            <person name="Gui Z."/>
        </authorList>
    </citation>
    <scope>NUCLEOTIDE SEQUENCE [LARGE SCALE GENOMIC DNA]</scope>
    <source>
        <strain evidence="2">100111</strain>
    </source>
</reference>
<dbReference type="AlphaFoldDB" id="A0A290XCN2"/>
<sequence>MERASNGFLDQLRFLVSSGNLLAALEHLNLQSGLRFTALYRYAGVATGDFLLVDRDDSGRPTAEWMQRHELCRSFVEAMADMPAGDDASPDLTCVEHPLAALVQAYCSLPLCVESGAIFGLLCQFDMAPIVIQPSTIALMRELAAALNPRSVREARRTYFEGRVDRLSDMQDLIAAAADAGDDARQMFDSFADPLRAEAFRKLEPDDALAIEARISAIWSNVDARP</sequence>
<organism evidence="1 2">
    <name type="scientific">Luteimonas chenhongjianii</name>
    <dbReference type="NCBI Taxonomy" id="2006110"/>
    <lineage>
        <taxon>Bacteria</taxon>
        <taxon>Pseudomonadati</taxon>
        <taxon>Pseudomonadota</taxon>
        <taxon>Gammaproteobacteria</taxon>
        <taxon>Lysobacterales</taxon>
        <taxon>Lysobacteraceae</taxon>
        <taxon>Luteimonas</taxon>
    </lineage>
</organism>
<keyword evidence="2" id="KW-1185">Reference proteome</keyword>